<name>A0ABN2NW06_9MICC</name>
<feature type="transmembrane region" description="Helical" evidence="2">
    <location>
        <begin position="21"/>
        <end position="42"/>
    </location>
</feature>
<proteinExistence type="inferred from homology"/>
<dbReference type="PANTHER" id="PTHR33392">
    <property type="entry name" value="POLYISOPRENYL-TEICHOIC ACID--PEPTIDOGLYCAN TEICHOIC ACID TRANSFERASE TAGU"/>
    <property type="match status" value="1"/>
</dbReference>
<reference evidence="4 5" key="1">
    <citation type="journal article" date="2019" name="Int. J. Syst. Evol. Microbiol.">
        <title>The Global Catalogue of Microorganisms (GCM) 10K type strain sequencing project: providing services to taxonomists for standard genome sequencing and annotation.</title>
        <authorList>
            <consortium name="The Broad Institute Genomics Platform"/>
            <consortium name="The Broad Institute Genome Sequencing Center for Infectious Disease"/>
            <person name="Wu L."/>
            <person name="Ma J."/>
        </authorList>
    </citation>
    <scope>NUCLEOTIDE SEQUENCE [LARGE SCALE GENOMIC DNA]</scope>
    <source>
        <strain evidence="4 5">JCM 13316</strain>
    </source>
</reference>
<dbReference type="Proteomes" id="UP001500784">
    <property type="component" value="Unassembled WGS sequence"/>
</dbReference>
<evidence type="ECO:0000256" key="1">
    <source>
        <dbReference type="ARBA" id="ARBA00006068"/>
    </source>
</evidence>
<dbReference type="NCBIfam" id="TIGR00350">
    <property type="entry name" value="lytR_cpsA_psr"/>
    <property type="match status" value="1"/>
</dbReference>
<accession>A0ABN2NW06</accession>
<dbReference type="Pfam" id="PF03816">
    <property type="entry name" value="LytR_cpsA_psr"/>
    <property type="match status" value="1"/>
</dbReference>
<evidence type="ECO:0000256" key="2">
    <source>
        <dbReference type="SAM" id="Phobius"/>
    </source>
</evidence>
<dbReference type="InterPro" id="IPR004474">
    <property type="entry name" value="LytR_CpsA_psr"/>
</dbReference>
<dbReference type="EMBL" id="BAAALV010000001">
    <property type="protein sequence ID" value="GAA1904614.1"/>
    <property type="molecule type" value="Genomic_DNA"/>
</dbReference>
<feature type="domain" description="Cell envelope-related transcriptional attenuator" evidence="3">
    <location>
        <begin position="91"/>
        <end position="236"/>
    </location>
</feature>
<keyword evidence="2" id="KW-0812">Transmembrane</keyword>
<dbReference type="PANTHER" id="PTHR33392:SF6">
    <property type="entry name" value="POLYISOPRENYL-TEICHOIC ACID--PEPTIDOGLYCAN TEICHOIC ACID TRANSFERASE TAGU"/>
    <property type="match status" value="1"/>
</dbReference>
<evidence type="ECO:0000259" key="3">
    <source>
        <dbReference type="Pfam" id="PF03816"/>
    </source>
</evidence>
<dbReference type="Gene3D" id="3.40.630.190">
    <property type="entry name" value="LCP protein"/>
    <property type="match status" value="1"/>
</dbReference>
<protein>
    <submittedName>
        <fullName evidence="4">LCP family protein</fullName>
    </submittedName>
</protein>
<sequence length="335" mass="35231">MTEFFSDMQEEPARQRHPVRATILVLLVLVLVAGTLAGGYVWSLARTFNEGTQTIAGAIPESPPEKPGAAADSRNILLIGSDTREAGADARSDTMMLVHVPSDRSAVYLMSIMRDTWTEIPGHGEHKINAAMALGGVPLMVQTVQGLVGVPIDHVAVIDFEGFKGLTDALGGVEVDNAQPFQSRGGDGEYFAAGPLTLQGGSALKFVRERYAFADGDYQRVRNQQAFMRGLLSKLISAQTLGNPVRLHAAAGAISPYLSVDEGLDAVRVGELAFELRGVKAGDIEMFTLPNAGVGTSADGQSIVVPDAAATAALAQALKTDQLSGFVAGLDAATR</sequence>
<keyword evidence="5" id="KW-1185">Reference proteome</keyword>
<organism evidence="4 5">
    <name type="scientific">Arthrobacter gandavensis</name>
    <dbReference type="NCBI Taxonomy" id="169960"/>
    <lineage>
        <taxon>Bacteria</taxon>
        <taxon>Bacillati</taxon>
        <taxon>Actinomycetota</taxon>
        <taxon>Actinomycetes</taxon>
        <taxon>Micrococcales</taxon>
        <taxon>Micrococcaceae</taxon>
        <taxon>Arthrobacter</taxon>
    </lineage>
</organism>
<comment type="caution">
    <text evidence="4">The sequence shown here is derived from an EMBL/GenBank/DDBJ whole genome shotgun (WGS) entry which is preliminary data.</text>
</comment>
<keyword evidence="2" id="KW-0472">Membrane</keyword>
<keyword evidence="2" id="KW-1133">Transmembrane helix</keyword>
<gene>
    <name evidence="4" type="ORF">GCM10009688_05930</name>
</gene>
<comment type="similarity">
    <text evidence="1">Belongs to the LytR/CpsA/Psr (LCP) family.</text>
</comment>
<dbReference type="InterPro" id="IPR050922">
    <property type="entry name" value="LytR/CpsA/Psr_CW_biosynth"/>
</dbReference>
<evidence type="ECO:0000313" key="5">
    <source>
        <dbReference type="Proteomes" id="UP001500784"/>
    </source>
</evidence>
<dbReference type="RefSeq" id="WP_246167400.1">
    <property type="nucleotide sequence ID" value="NZ_BAAALV010000001.1"/>
</dbReference>
<evidence type="ECO:0000313" key="4">
    <source>
        <dbReference type="EMBL" id="GAA1904614.1"/>
    </source>
</evidence>